<name>A0A0C5WMG7_9GAMM</name>
<gene>
    <name evidence="2" type="ORF">H744_2c1640</name>
</gene>
<evidence type="ECO:0000259" key="1">
    <source>
        <dbReference type="Pfam" id="PF00535"/>
    </source>
</evidence>
<dbReference type="PATRIC" id="fig|658445.3.peg.3560"/>
<dbReference type="SUPFAM" id="SSF53448">
    <property type="entry name" value="Nucleotide-diphospho-sugar transferases"/>
    <property type="match status" value="1"/>
</dbReference>
<dbReference type="STRING" id="658445.H744_2c1640"/>
<dbReference type="Gene3D" id="3.90.550.10">
    <property type="entry name" value="Spore Coat Polysaccharide Biosynthesis Protein SpsA, Chain A"/>
    <property type="match status" value="1"/>
</dbReference>
<dbReference type="KEGG" id="pgb:H744_2c1640"/>
<dbReference type="OrthoDB" id="8454008at2"/>
<organism evidence="2 3">
    <name type="scientific">Photobacterium gaetbulicola Gung47</name>
    <dbReference type="NCBI Taxonomy" id="658445"/>
    <lineage>
        <taxon>Bacteria</taxon>
        <taxon>Pseudomonadati</taxon>
        <taxon>Pseudomonadota</taxon>
        <taxon>Gammaproteobacteria</taxon>
        <taxon>Vibrionales</taxon>
        <taxon>Vibrionaceae</taxon>
        <taxon>Photobacterium</taxon>
    </lineage>
</organism>
<dbReference type="EMBL" id="CP005974">
    <property type="protein sequence ID" value="AJR08313.1"/>
    <property type="molecule type" value="Genomic_DNA"/>
</dbReference>
<dbReference type="PANTHER" id="PTHR10859">
    <property type="entry name" value="GLYCOSYL TRANSFERASE"/>
    <property type="match status" value="1"/>
</dbReference>
<dbReference type="InterPro" id="IPR029044">
    <property type="entry name" value="Nucleotide-diphossugar_trans"/>
</dbReference>
<protein>
    <recommendedName>
        <fullName evidence="1">Glycosyltransferase 2-like domain-containing protein</fullName>
    </recommendedName>
</protein>
<dbReference type="Proteomes" id="UP000032303">
    <property type="component" value="Chromosome 2"/>
</dbReference>
<dbReference type="PANTHER" id="PTHR10859:SF91">
    <property type="entry name" value="DOLICHYL-PHOSPHATE BETA-GLUCOSYLTRANSFERASE"/>
    <property type="match status" value="1"/>
</dbReference>
<evidence type="ECO:0000313" key="3">
    <source>
        <dbReference type="Proteomes" id="UP000032303"/>
    </source>
</evidence>
<dbReference type="HOGENOM" id="CLU_645364_0_0_6"/>
<reference evidence="2 3" key="1">
    <citation type="submission" date="2013-05" db="EMBL/GenBank/DDBJ databases">
        <title>Complete genome sequence of the lipase-producing bacterium Photobacterium gaetbulicola Gung47.</title>
        <authorList>
            <person name="Kim Y.-O."/>
        </authorList>
    </citation>
    <scope>NUCLEOTIDE SEQUENCE [LARGE SCALE GENOMIC DNA]</scope>
    <source>
        <strain evidence="2 3">Gung47</strain>
    </source>
</reference>
<keyword evidence="3" id="KW-1185">Reference proteome</keyword>
<accession>A0A0C5WMG7</accession>
<dbReference type="GO" id="GO:0006487">
    <property type="term" value="P:protein N-linked glycosylation"/>
    <property type="evidence" value="ECO:0007669"/>
    <property type="project" value="TreeGrafter"/>
</dbReference>
<feature type="domain" description="Glycosyltransferase 2-like" evidence="1">
    <location>
        <begin position="127"/>
        <end position="291"/>
    </location>
</feature>
<sequence length="425" mass="48147">MTASEIIAQQAFEDASDFFDLTEKQHQQRLLRLANILYCLTDLTTDYYKQLASSDNCPLEFRLAVKLVESKRYVLKLNRPVLVGVVFAMWGEHNRLKKKSPLNPNGEDSLRVKIEQLNWITMGSMVDWHLYPVDDGCPDNSAGIAEQILADHPDKNKVSVLRLVDALPVSEGPLKNLASADDSRKGGAIILGCQQALTDNVDCVMYTDADNSVHLGQLGLLLKPYVSESVKVVLGNRKHPDSILVKQEERWGVGIKTLRHMQRMIGRAIFSNNIQDTQAAFKLYDREVIKYILAEPSVYDFSFDTDWIFAAMKGEYPLLTVPFAFIDSDEESASLTQGPMTTWYTLLRGLATAAKARDIDHNHEMVRIFEDHIHSHADLELIIDDLPEQLRDIEEVDIGDPLIFAPREIEHWLVEKKQVDVETLS</sequence>
<dbReference type="AlphaFoldDB" id="A0A0C5WMG7"/>
<proteinExistence type="predicted"/>
<dbReference type="InterPro" id="IPR001173">
    <property type="entry name" value="Glyco_trans_2-like"/>
</dbReference>
<dbReference type="Pfam" id="PF00535">
    <property type="entry name" value="Glycos_transf_2"/>
    <property type="match status" value="1"/>
</dbReference>
<evidence type="ECO:0000313" key="2">
    <source>
        <dbReference type="EMBL" id="AJR08313.1"/>
    </source>
</evidence>